<evidence type="ECO:0000313" key="2">
    <source>
        <dbReference type="Proteomes" id="UP001258315"/>
    </source>
</evidence>
<evidence type="ECO:0000313" key="1">
    <source>
        <dbReference type="EMBL" id="MDT3401214.1"/>
    </source>
</evidence>
<name>A0ABU3GN68_9SPHI</name>
<dbReference type="RefSeq" id="WP_311947076.1">
    <property type="nucleotide sequence ID" value="NZ_JAVLVU010000001.1"/>
</dbReference>
<gene>
    <name evidence="1" type="ORF">QE417_000286</name>
</gene>
<accession>A0ABU3GN68</accession>
<dbReference type="Proteomes" id="UP001258315">
    <property type="component" value="Unassembled WGS sequence"/>
</dbReference>
<protein>
    <submittedName>
        <fullName evidence="1">Uncharacterized protein</fullName>
    </submittedName>
</protein>
<keyword evidence="2" id="KW-1185">Reference proteome</keyword>
<proteinExistence type="predicted"/>
<sequence>MKVSSGHGEDFVSIYGIFDLSAVFSPYGIPFGPGYLFYLFSEKDATVIPDAFIYASALLLRCKSGRGTCAKP</sequence>
<organism evidence="1 2">
    <name type="scientific">Mucilaginibacter terrae</name>
    <dbReference type="NCBI Taxonomy" id="1955052"/>
    <lineage>
        <taxon>Bacteria</taxon>
        <taxon>Pseudomonadati</taxon>
        <taxon>Bacteroidota</taxon>
        <taxon>Sphingobacteriia</taxon>
        <taxon>Sphingobacteriales</taxon>
        <taxon>Sphingobacteriaceae</taxon>
        <taxon>Mucilaginibacter</taxon>
    </lineage>
</organism>
<reference evidence="2" key="1">
    <citation type="submission" date="2023-07" db="EMBL/GenBank/DDBJ databases">
        <title>Functional and genomic diversity of the sorghum phyllosphere microbiome.</title>
        <authorList>
            <person name="Shade A."/>
        </authorList>
    </citation>
    <scope>NUCLEOTIDE SEQUENCE [LARGE SCALE GENOMIC DNA]</scope>
    <source>
        <strain evidence="2">SORGH_AS_0422</strain>
    </source>
</reference>
<comment type="caution">
    <text evidence="1">The sequence shown here is derived from an EMBL/GenBank/DDBJ whole genome shotgun (WGS) entry which is preliminary data.</text>
</comment>
<dbReference type="EMBL" id="JAVLVU010000001">
    <property type="protein sequence ID" value="MDT3401214.1"/>
    <property type="molecule type" value="Genomic_DNA"/>
</dbReference>